<name>A0A0H5AAB1_9PSED</name>
<feature type="domain" description="PilZ" evidence="2">
    <location>
        <begin position="7"/>
        <end position="103"/>
    </location>
</feature>
<dbReference type="Gene3D" id="2.40.10.220">
    <property type="entry name" value="predicted glycosyltransferase like domains"/>
    <property type="match status" value="1"/>
</dbReference>
<dbReference type="SUPFAM" id="SSF141371">
    <property type="entry name" value="PilZ domain-like"/>
    <property type="match status" value="1"/>
</dbReference>
<dbReference type="PATRIC" id="fig|200450.3.peg.3792"/>
<dbReference type="Pfam" id="PF07238">
    <property type="entry name" value="PilZ"/>
    <property type="match status" value="1"/>
</dbReference>
<evidence type="ECO:0000259" key="2">
    <source>
        <dbReference type="Pfam" id="PF07238"/>
    </source>
</evidence>
<organism evidence="3 4">
    <name type="scientific">Pseudomonas trivialis</name>
    <dbReference type="NCBI Taxonomy" id="200450"/>
    <lineage>
        <taxon>Bacteria</taxon>
        <taxon>Pseudomonadati</taxon>
        <taxon>Pseudomonadota</taxon>
        <taxon>Gammaproteobacteria</taxon>
        <taxon>Pseudomonadales</taxon>
        <taxon>Pseudomonadaceae</taxon>
        <taxon>Pseudomonas</taxon>
    </lineage>
</organism>
<dbReference type="OrthoDB" id="5298508at2"/>
<evidence type="ECO:0000313" key="4">
    <source>
        <dbReference type="Proteomes" id="UP000036608"/>
    </source>
</evidence>
<evidence type="ECO:0000256" key="1">
    <source>
        <dbReference type="PIRNR" id="PIRNR028141"/>
    </source>
</evidence>
<protein>
    <recommendedName>
        <fullName evidence="1">Cyclic diguanosine monophosphate-binding protein</fullName>
        <shortName evidence="1">c-di-GMP-binding protein</shortName>
    </recommendedName>
    <alternativeName>
        <fullName evidence="1">Pilz domain-containing protein</fullName>
    </alternativeName>
</protein>
<keyword evidence="1" id="KW-0973">c-di-GMP</keyword>
<dbReference type="PIRSF" id="PIRSF028141">
    <property type="entry name" value="C-di-GMP_BP_PA4608"/>
    <property type="match status" value="1"/>
</dbReference>
<dbReference type="RefSeq" id="WP_049711452.1">
    <property type="nucleotide sequence ID" value="NZ_CP011507.1"/>
</dbReference>
<dbReference type="EMBL" id="CP011507">
    <property type="protein sequence ID" value="AKS08019.1"/>
    <property type="molecule type" value="Genomic_DNA"/>
</dbReference>
<keyword evidence="1" id="KW-0547">Nucleotide-binding</keyword>
<dbReference type="InterPro" id="IPR009875">
    <property type="entry name" value="PilZ_domain"/>
</dbReference>
<proteinExistence type="predicted"/>
<dbReference type="KEGG" id="ptv:AA957_18440"/>
<dbReference type="GO" id="GO:0035438">
    <property type="term" value="F:cyclic-di-GMP binding"/>
    <property type="evidence" value="ECO:0007669"/>
    <property type="project" value="InterPro"/>
</dbReference>
<comment type="function">
    <text evidence="1">Binds the second messenger bis-(3'-5') cyclic dimeric guanosine monophosphate (c-di-GMP). Can bind two c-di-GMP molecules per monomer. May play a role in bacterial second-messenger regulated processes. Binding to c-di-GMP induces a conformational change of the C- and N-termini resulting in the exposure of a highly negative surface on one side of the protein to a possible effector protein.</text>
</comment>
<reference evidence="3 4" key="1">
    <citation type="journal article" date="2015" name="Genome Announc.">
        <title>Complete Genome Sequence of the Rhizobacterium Pseudomonas trivialis Strain IHBB745 with Multiple Plant Growth-Promoting Activities and Tolerance to Desiccation and Alkalinity.</title>
        <authorList>
            <person name="Gulati A."/>
            <person name="Swarnkar M.K."/>
            <person name="Vyas P."/>
            <person name="Rahi P."/>
            <person name="Thakur R."/>
            <person name="Thakur N."/>
            <person name="Singh A.K."/>
        </authorList>
    </citation>
    <scope>NUCLEOTIDE SEQUENCE [LARGE SCALE GENOMIC DNA]</scope>
    <source>
        <strain evidence="4">745</strain>
    </source>
</reference>
<dbReference type="InterPro" id="IPR027021">
    <property type="entry name" value="C-di-GMP_BP_PA4608"/>
</dbReference>
<reference evidence="4" key="2">
    <citation type="submission" date="2015-05" db="EMBL/GenBank/DDBJ databases">
        <authorList>
            <person name="Swarnkar M.K."/>
            <person name="Vyas P."/>
            <person name="Rahi P."/>
            <person name="Thakur R."/>
            <person name="Thakur N."/>
            <person name="Singh A.K."/>
            <person name="Gulati A."/>
        </authorList>
    </citation>
    <scope>NUCLEOTIDE SEQUENCE [LARGE SCALE GENOMIC DNA]</scope>
    <source>
        <strain evidence="4">745</strain>
    </source>
</reference>
<evidence type="ECO:0000313" key="3">
    <source>
        <dbReference type="EMBL" id="AKS08019.1"/>
    </source>
</evidence>
<comment type="subunit">
    <text evidence="1">Monomer in both c-di-GMP-bound and free forms.</text>
</comment>
<gene>
    <name evidence="3" type="ORF">AA957_18440</name>
</gene>
<dbReference type="Proteomes" id="UP000036608">
    <property type="component" value="Chromosome"/>
</dbReference>
<accession>A0A0H5AAB1</accession>
<dbReference type="AlphaFoldDB" id="A0A0H5AAB1"/>
<sequence>MTEQPSDRRRFRRIAFDAKTELRQNGQKWSVQLVDLSLKGLLVQRPTPWLGNGAEPFDVDIHLDADTDVQMQVRLTHDNHGQLGFVCEHIDLDSISHLRRLIELNLGDQEELERELGALLEV</sequence>